<dbReference type="PATRIC" id="fig|1300222.3.peg.1187"/>
<feature type="transmembrane region" description="Helical" evidence="2">
    <location>
        <begin position="7"/>
        <end position="26"/>
    </location>
</feature>
<proteinExistence type="predicted"/>
<dbReference type="EMBL" id="APBN01000002">
    <property type="protein sequence ID" value="EMT53499.1"/>
    <property type="molecule type" value="Genomic_DNA"/>
</dbReference>
<feature type="compositionally biased region" description="Basic and acidic residues" evidence="1">
    <location>
        <begin position="70"/>
        <end position="81"/>
    </location>
</feature>
<reference evidence="3 4" key="1">
    <citation type="submission" date="2013-03" db="EMBL/GenBank/DDBJ databases">
        <title>Assembly of a new bacterial strain Brevibacillus borstelensis AK1.</title>
        <authorList>
            <person name="Rajan I."/>
            <person name="PoliReddy D."/>
            <person name="Sugumar T."/>
            <person name="Rathinam K."/>
            <person name="Alqarawi S."/>
            <person name="Khalil A.B."/>
            <person name="Sivakumar N."/>
        </authorList>
    </citation>
    <scope>NUCLEOTIDE SEQUENCE [LARGE SCALE GENOMIC DNA]</scope>
    <source>
        <strain evidence="3 4">AK1</strain>
    </source>
</reference>
<evidence type="ECO:0000313" key="4">
    <source>
        <dbReference type="Proteomes" id="UP000012081"/>
    </source>
</evidence>
<dbReference type="OrthoDB" id="2476117at2"/>
<gene>
    <name evidence="3" type="ORF">I532_05785</name>
</gene>
<keyword evidence="2" id="KW-1133">Transmembrane helix</keyword>
<dbReference type="AlphaFoldDB" id="M8DB23"/>
<sequence length="81" mass="9106">MKKQNWASIILYLAVLFQLLDMSGWLDASLTQPVQLATLVLMLTAILTLRKKKRKRKKAAGKPPAEVDLMLDRAQEGGIEK</sequence>
<dbReference type="Proteomes" id="UP000012081">
    <property type="component" value="Unassembled WGS sequence"/>
</dbReference>
<evidence type="ECO:0000256" key="2">
    <source>
        <dbReference type="SAM" id="Phobius"/>
    </source>
</evidence>
<evidence type="ECO:0000313" key="3">
    <source>
        <dbReference type="EMBL" id="EMT53499.1"/>
    </source>
</evidence>
<dbReference type="RefSeq" id="WP_003386977.1">
    <property type="nucleotide sequence ID" value="NZ_APBN01000002.1"/>
</dbReference>
<evidence type="ECO:0000256" key="1">
    <source>
        <dbReference type="SAM" id="MobiDB-lite"/>
    </source>
</evidence>
<keyword evidence="2" id="KW-0812">Transmembrane</keyword>
<comment type="caution">
    <text evidence="3">The sequence shown here is derived from an EMBL/GenBank/DDBJ whole genome shotgun (WGS) entry which is preliminary data.</text>
</comment>
<keyword evidence="2" id="KW-0472">Membrane</keyword>
<name>M8DB23_9BACL</name>
<feature type="region of interest" description="Disordered" evidence="1">
    <location>
        <begin position="55"/>
        <end position="81"/>
    </location>
</feature>
<keyword evidence="4" id="KW-1185">Reference proteome</keyword>
<dbReference type="STRING" id="1300222.I532_05785"/>
<accession>M8DB23</accession>
<protein>
    <submittedName>
        <fullName evidence="3">Uncharacterized protein</fullName>
    </submittedName>
</protein>
<organism evidence="3 4">
    <name type="scientific">Brevibacillus borstelensis AK1</name>
    <dbReference type="NCBI Taxonomy" id="1300222"/>
    <lineage>
        <taxon>Bacteria</taxon>
        <taxon>Bacillati</taxon>
        <taxon>Bacillota</taxon>
        <taxon>Bacilli</taxon>
        <taxon>Bacillales</taxon>
        <taxon>Paenibacillaceae</taxon>
        <taxon>Brevibacillus</taxon>
    </lineage>
</organism>
<feature type="transmembrane region" description="Helical" evidence="2">
    <location>
        <begin position="32"/>
        <end position="49"/>
    </location>
</feature>